<evidence type="ECO:0000313" key="2">
    <source>
        <dbReference type="EMBL" id="CAG5925155.1"/>
    </source>
</evidence>
<proteinExistence type="predicted"/>
<feature type="region of interest" description="Disordered" evidence="1">
    <location>
        <begin position="424"/>
        <end position="463"/>
    </location>
</feature>
<comment type="caution">
    <text evidence="2">The sequence shown here is derived from an EMBL/GenBank/DDBJ whole genome shotgun (WGS) entry which is preliminary data.</text>
</comment>
<dbReference type="InterPro" id="IPR039991">
    <property type="entry name" value="SHOC1"/>
</dbReference>
<dbReference type="GO" id="GO:0016887">
    <property type="term" value="F:ATP hydrolysis activity"/>
    <property type="evidence" value="ECO:0007669"/>
    <property type="project" value="InterPro"/>
</dbReference>
<dbReference type="AlphaFoldDB" id="A0A8S4B6K1"/>
<dbReference type="GO" id="GO:0000794">
    <property type="term" value="C:condensed nuclear chromosome"/>
    <property type="evidence" value="ECO:0007669"/>
    <property type="project" value="InterPro"/>
</dbReference>
<organism evidence="2 3">
    <name type="scientific">Menidia menidia</name>
    <name type="common">Atlantic silverside</name>
    <dbReference type="NCBI Taxonomy" id="238744"/>
    <lineage>
        <taxon>Eukaryota</taxon>
        <taxon>Metazoa</taxon>
        <taxon>Chordata</taxon>
        <taxon>Craniata</taxon>
        <taxon>Vertebrata</taxon>
        <taxon>Euteleostomi</taxon>
        <taxon>Actinopterygii</taxon>
        <taxon>Neopterygii</taxon>
        <taxon>Teleostei</taxon>
        <taxon>Neoteleostei</taxon>
        <taxon>Acanthomorphata</taxon>
        <taxon>Ovalentaria</taxon>
        <taxon>Atherinomorphae</taxon>
        <taxon>Atheriniformes</taxon>
        <taxon>Atherinopsidae</taxon>
        <taxon>Menidiinae</taxon>
        <taxon>Menidia</taxon>
    </lineage>
</organism>
<protein>
    <submittedName>
        <fullName evidence="2">(Atlantic silverside) hypothetical protein</fullName>
    </submittedName>
</protein>
<dbReference type="Proteomes" id="UP000677803">
    <property type="component" value="Unassembled WGS sequence"/>
</dbReference>
<dbReference type="PANTHER" id="PTHR35668">
    <property type="entry name" value="PROTEIN SHORTAGE IN CHIASMATA 1 ORTHOLOG"/>
    <property type="match status" value="1"/>
</dbReference>
<dbReference type="EMBL" id="CAJRST010011112">
    <property type="protein sequence ID" value="CAG5925155.1"/>
    <property type="molecule type" value="Genomic_DNA"/>
</dbReference>
<accession>A0A8S4B6K1</accession>
<dbReference type="PANTHER" id="PTHR35668:SF1">
    <property type="entry name" value="PROTEIN SHORTAGE IN CHIASMATA 1 ORTHOLOG"/>
    <property type="match status" value="1"/>
</dbReference>
<evidence type="ECO:0000313" key="3">
    <source>
        <dbReference type="Proteomes" id="UP000677803"/>
    </source>
</evidence>
<dbReference type="OrthoDB" id="9909657at2759"/>
<name>A0A8S4B6K1_9TELE</name>
<sequence length="1253" mass="139720">MKVTMNLLALPTPYLSGSSAQYPHDGELPDISYRSPWIRGGKRASYEKPQDMDTISTQPSENIREQFVKESVLEEKFQLSPVVVDTLQLNTQNFTSFSSIRGRMNTSAEPLDEQFSVLDVLDFIKKSLANKSTDIFQYDVPQEKGKDSKMIGVLMEPEFAGPLLPAAEMELDVTLSPAPGKRPAHICVSTSQLLEEDASPISGLPLLSAKTQKELKVELWKSEKNLMFVAAFLLSEPQMYEPASDFQPLREALTAIRLQKEEVVTAVDSLNVQVDPRVSQGLNCRCEFTVNSKSKLSPTREEEKEAFTKLLPEHVEDRSPLLDLHEETTVDRSEITFISHTVTTNFMGKETAAIISIEEEISEKRTSAHTNNRTGECDWKVEPCVITPVLNTRVTPTSRHEVFKRHQTKNDLDPLSTFMMLRSQQKPPVAAAHQSSDTTTEESRQTAQKELQPSSERLQMSDRRAEYTDIAVVGEASRDLKPAAQWRSKPLDLPVSVSQPQDRQTLRVVQVQATASQLHVYCELLAFARPYLSSAREMGLNFQKSVDFSCLAPDQTHFLLKQQERALCRAPAQSADLVRDQEKLFNQAALIHMLVSFKELLLKCDISPALEYLTEAAKGCAEQSLKRLLKRLQVILYLSRKKQEPNLKLLELQRLLAEWLRSRTGHNKNKVLVIHSVDSEDSRSEISSSLNQVTGLDVTPVCLDEGQKQLNGASVVNSVGSSDCALVCERHIGPDFPWSCFSLVVELDRPGQSPWSRVCRERSLSHLSFSTSISDSECAPWCLEDHVPYVLFVTEGLLNCPQLLQTLESGFNVTVLERNHPPTLQGLGGISNYALITVDESTVIIIQEQEELCQERASESLVMRLAALSLQYSCCWLILHCPDSRGGGFSSEAFNNLVLVYSSLVLFGGKSENLNVKVLIVSEVLEMANFINHICFTALMSSDRDPLSYLTRDWLTVMPSQEEESLSLFPSINPLVGQLMLKRAPSLQWLLGAPLPQLEELLPEVPHKVLKLFSDITSLYRTDSGPSETNRDAGLWTPSGDCEPLSGDHSVSPLFGAAPGGADFCQQASQSTDFKLDLKCPFEGPDVDIQRHWTREEQKGPAWRSRARATGRVVERVSDEWTPMAPQRDFTFHQHLPGSPLKLDFSPVLQPSDHSRRSLHPPAGRDLLHPLDQLSPALDVLWGHGQSESGGSFRGADMRAVPGGSGCWRGLERKRSGEAAGVVGPVLKPVKRGKLSYERVPGRSDGQTRLRLF</sequence>
<dbReference type="Pfam" id="PF17825">
    <property type="entry name" value="DUF5587"/>
    <property type="match status" value="1"/>
</dbReference>
<feature type="compositionally biased region" description="Polar residues" evidence="1">
    <location>
        <begin position="445"/>
        <end position="458"/>
    </location>
</feature>
<reference evidence="2" key="1">
    <citation type="submission" date="2021-05" db="EMBL/GenBank/DDBJ databases">
        <authorList>
            <person name="Tigano A."/>
        </authorList>
    </citation>
    <scope>NUCLEOTIDE SEQUENCE</scope>
</reference>
<dbReference type="GO" id="GO:0000712">
    <property type="term" value="P:resolution of meiotic recombination intermediates"/>
    <property type="evidence" value="ECO:0007669"/>
    <property type="project" value="InterPro"/>
</dbReference>
<dbReference type="GO" id="GO:0003697">
    <property type="term" value="F:single-stranded DNA binding"/>
    <property type="evidence" value="ECO:0007669"/>
    <property type="project" value="TreeGrafter"/>
</dbReference>
<evidence type="ECO:0000256" key="1">
    <source>
        <dbReference type="SAM" id="MobiDB-lite"/>
    </source>
</evidence>
<keyword evidence="3" id="KW-1185">Reference proteome</keyword>
<gene>
    <name evidence="2" type="ORF">MMEN_LOCUS10906</name>
</gene>